<dbReference type="VEuPathDB" id="TriTrypDB:TRSC58_01521"/>
<sequence length="494" mass="54329">MRRRLWVPLRPPQWVGCCCRRSTAEGYSSAGEHEGAANVALQRLVHSLGFELRDMDQLVRGLATGEKPYTIAAKKTVLTQPTRLADACMKLPVLLPVFCNVAIAHQSLKASSTSDTATAGTVAGRECGSREVAALLHRSALRTEASVHIREVKHLSDVYLRSGALVTLSVALCESMREFRREGKRRWRDLRECDMAKTKQLHSWRSDGLKMHVKAFASLDDACRSLFGKAVEAELGKPVDAACRQTLCLCITTIISMTVSIADELHWHLSRPSVRQSGGEELQLLEHRVIDCTSSIRNTAYTFLARIVEGTTRFTEDAVHVSQFSPVLSAVEGLLAVMESSTNLPLSGEVCDGGCGLVSIVMWLLLTASSLSQAPPLKLERRFVSCLQQLWQNLAPPLERSSRDKVMTHRTIHASLNLRYAHLRAELKAGESNKFFALDPTKSLLLLRMLTSTVNTFAALKKNSDHINGRNVDAPCCFVPHGVGDGGGNIFCCV</sequence>
<gene>
    <name evidence="1" type="ORF">TraAM80_04900</name>
</gene>
<protein>
    <submittedName>
        <fullName evidence="1">Uncharacterized protein</fullName>
    </submittedName>
</protein>
<proteinExistence type="predicted"/>
<reference evidence="1 2" key="1">
    <citation type="journal article" date="2018" name="BMC Genomics">
        <title>Genomic comparison of Trypanosoma conorhini and Trypanosoma rangeli to Trypanosoma cruzi strains of high and low virulence.</title>
        <authorList>
            <person name="Bradwell K.R."/>
            <person name="Koparde V.N."/>
            <person name="Matveyev A.V."/>
            <person name="Serrano M.G."/>
            <person name="Alves J.M."/>
            <person name="Parikh H."/>
            <person name="Huang B."/>
            <person name="Lee V."/>
            <person name="Espinosa-Alvarez O."/>
            <person name="Ortiz P.A."/>
            <person name="Costa-Martins A.G."/>
            <person name="Teixeira M.M."/>
            <person name="Buck G.A."/>
        </authorList>
    </citation>
    <scope>NUCLEOTIDE SEQUENCE [LARGE SCALE GENOMIC DNA]</scope>
    <source>
        <strain evidence="1 2">AM80</strain>
    </source>
</reference>
<organism evidence="1 2">
    <name type="scientific">Trypanosoma rangeli</name>
    <dbReference type="NCBI Taxonomy" id="5698"/>
    <lineage>
        <taxon>Eukaryota</taxon>
        <taxon>Discoba</taxon>
        <taxon>Euglenozoa</taxon>
        <taxon>Kinetoplastea</taxon>
        <taxon>Metakinetoplastina</taxon>
        <taxon>Trypanosomatida</taxon>
        <taxon>Trypanosomatidae</taxon>
        <taxon>Trypanosoma</taxon>
        <taxon>Herpetosoma</taxon>
    </lineage>
</organism>
<evidence type="ECO:0000313" key="1">
    <source>
        <dbReference type="EMBL" id="RNF04776.1"/>
    </source>
</evidence>
<dbReference type="EMBL" id="MKGL01000153">
    <property type="protein sequence ID" value="RNF04776.1"/>
    <property type="molecule type" value="Genomic_DNA"/>
</dbReference>
<dbReference type="Proteomes" id="UP000283634">
    <property type="component" value="Unassembled WGS sequence"/>
</dbReference>
<dbReference type="AlphaFoldDB" id="A0A3R7KBB8"/>
<dbReference type="GeneID" id="40328833"/>
<dbReference type="RefSeq" id="XP_029238288.1">
    <property type="nucleotide sequence ID" value="XM_029381807.1"/>
</dbReference>
<keyword evidence="2" id="KW-1185">Reference proteome</keyword>
<evidence type="ECO:0000313" key="2">
    <source>
        <dbReference type="Proteomes" id="UP000283634"/>
    </source>
</evidence>
<name>A0A3R7KBB8_TRYRA</name>
<comment type="caution">
    <text evidence="1">The sequence shown here is derived from an EMBL/GenBank/DDBJ whole genome shotgun (WGS) entry which is preliminary data.</text>
</comment>
<accession>A0A3R7KBB8</accession>